<proteinExistence type="predicted"/>
<evidence type="ECO:0000313" key="2">
    <source>
        <dbReference type="Proteomes" id="UP000315540"/>
    </source>
</evidence>
<accession>A0A504J7W4</accession>
<comment type="caution">
    <text evidence="1">The sequence shown here is derived from an EMBL/GenBank/DDBJ whole genome shotgun (WGS) entry which is preliminary data.</text>
</comment>
<dbReference type="RefSeq" id="WP_140590773.1">
    <property type="nucleotide sequence ID" value="NZ_VFWZ01000002.1"/>
</dbReference>
<organism evidence="1 2">
    <name type="scientific">Aquimarina algicola</name>
    <dbReference type="NCBI Taxonomy" id="2589995"/>
    <lineage>
        <taxon>Bacteria</taxon>
        <taxon>Pseudomonadati</taxon>
        <taxon>Bacteroidota</taxon>
        <taxon>Flavobacteriia</taxon>
        <taxon>Flavobacteriales</taxon>
        <taxon>Flavobacteriaceae</taxon>
        <taxon>Aquimarina</taxon>
    </lineage>
</organism>
<dbReference type="AlphaFoldDB" id="A0A504J7W4"/>
<dbReference type="EMBL" id="VFWZ01000002">
    <property type="protein sequence ID" value="TPN86956.1"/>
    <property type="molecule type" value="Genomic_DNA"/>
</dbReference>
<sequence>MKKSSNSSDIQEWIHQAHQYIILKRKNMSTSDRVFASRLGKRIVLGINETYKKTKNPELMELMKAVTNRKRTIDKRLKKSLIIAH</sequence>
<reference evidence="1 2" key="1">
    <citation type="submission" date="2019-06" db="EMBL/GenBank/DDBJ databases">
        <authorList>
            <person name="Meng X."/>
        </authorList>
    </citation>
    <scope>NUCLEOTIDE SEQUENCE [LARGE SCALE GENOMIC DNA]</scope>
    <source>
        <strain evidence="1 2">M625</strain>
    </source>
</reference>
<keyword evidence="2" id="KW-1185">Reference proteome</keyword>
<gene>
    <name evidence="1" type="ORF">FHK87_04960</name>
</gene>
<dbReference type="Proteomes" id="UP000315540">
    <property type="component" value="Unassembled WGS sequence"/>
</dbReference>
<name>A0A504J7W4_9FLAO</name>
<protein>
    <submittedName>
        <fullName evidence="1">Uncharacterized protein</fullName>
    </submittedName>
</protein>
<evidence type="ECO:0000313" key="1">
    <source>
        <dbReference type="EMBL" id="TPN86956.1"/>
    </source>
</evidence>
<dbReference type="OrthoDB" id="1451549at2"/>